<evidence type="ECO:0000313" key="2">
    <source>
        <dbReference type="Proteomes" id="UP001234989"/>
    </source>
</evidence>
<dbReference type="EMBL" id="CP133614">
    <property type="protein sequence ID" value="WMV19383.1"/>
    <property type="molecule type" value="Genomic_DNA"/>
</dbReference>
<gene>
    <name evidence="1" type="ORF">MTR67_012768</name>
</gene>
<keyword evidence="2" id="KW-1185">Reference proteome</keyword>
<reference evidence="1" key="1">
    <citation type="submission" date="2023-08" db="EMBL/GenBank/DDBJ databases">
        <title>A de novo genome assembly of Solanum verrucosum Schlechtendal, a Mexican diploid species geographically isolated from the other diploid A-genome species in potato relatives.</title>
        <authorList>
            <person name="Hosaka K."/>
        </authorList>
    </citation>
    <scope>NUCLEOTIDE SEQUENCE</scope>
    <source>
        <tissue evidence="1">Young leaves</tissue>
    </source>
</reference>
<accession>A0AAF0QB17</accession>
<name>A0AAF0QB17_SOLVR</name>
<evidence type="ECO:0000313" key="1">
    <source>
        <dbReference type="EMBL" id="WMV19383.1"/>
    </source>
</evidence>
<proteinExistence type="predicted"/>
<protein>
    <submittedName>
        <fullName evidence="1">Uncharacterized protein</fullName>
    </submittedName>
</protein>
<sequence length="64" mass="7515">MRNYGHELLNLRTSWITCNSSTIRNIISQGLELEYTTTLKGTQLMKFMRNLWACTTQLEVYITI</sequence>
<organism evidence="1 2">
    <name type="scientific">Solanum verrucosum</name>
    <dbReference type="NCBI Taxonomy" id="315347"/>
    <lineage>
        <taxon>Eukaryota</taxon>
        <taxon>Viridiplantae</taxon>
        <taxon>Streptophyta</taxon>
        <taxon>Embryophyta</taxon>
        <taxon>Tracheophyta</taxon>
        <taxon>Spermatophyta</taxon>
        <taxon>Magnoliopsida</taxon>
        <taxon>eudicotyledons</taxon>
        <taxon>Gunneridae</taxon>
        <taxon>Pentapetalae</taxon>
        <taxon>asterids</taxon>
        <taxon>lamiids</taxon>
        <taxon>Solanales</taxon>
        <taxon>Solanaceae</taxon>
        <taxon>Solanoideae</taxon>
        <taxon>Solaneae</taxon>
        <taxon>Solanum</taxon>
    </lineage>
</organism>
<dbReference type="Proteomes" id="UP001234989">
    <property type="component" value="Chromosome 3"/>
</dbReference>
<dbReference type="AlphaFoldDB" id="A0AAF0QB17"/>